<accession>A0A9P1C1M5</accession>
<feature type="region of interest" description="Disordered" evidence="1">
    <location>
        <begin position="271"/>
        <end position="330"/>
    </location>
</feature>
<gene>
    <name evidence="2" type="ORF">C1SCF055_LOCUS11388</name>
</gene>
<dbReference type="OrthoDB" id="420405at2759"/>
<proteinExistence type="predicted"/>
<dbReference type="AlphaFoldDB" id="A0A9P1C1M5"/>
<dbReference type="EMBL" id="CAMXCT020000836">
    <property type="protein sequence ID" value="CAL1137182.1"/>
    <property type="molecule type" value="Genomic_DNA"/>
</dbReference>
<name>A0A9P1C1M5_9DINO</name>
<evidence type="ECO:0000313" key="4">
    <source>
        <dbReference type="Proteomes" id="UP001152797"/>
    </source>
</evidence>
<feature type="compositionally biased region" description="Basic and acidic residues" evidence="1">
    <location>
        <begin position="318"/>
        <end position="329"/>
    </location>
</feature>
<comment type="caution">
    <text evidence="2">The sequence shown here is derived from an EMBL/GenBank/DDBJ whole genome shotgun (WGS) entry which is preliminary data.</text>
</comment>
<evidence type="ECO:0000256" key="1">
    <source>
        <dbReference type="SAM" id="MobiDB-lite"/>
    </source>
</evidence>
<protein>
    <submittedName>
        <fullName evidence="3">Ubiquitin-like domain-containing protein</fullName>
    </submittedName>
</protein>
<evidence type="ECO:0000313" key="3">
    <source>
        <dbReference type="EMBL" id="CAL4771119.1"/>
    </source>
</evidence>
<feature type="compositionally biased region" description="Low complexity" evidence="1">
    <location>
        <begin position="291"/>
        <end position="308"/>
    </location>
</feature>
<dbReference type="Proteomes" id="UP001152797">
    <property type="component" value="Unassembled WGS sequence"/>
</dbReference>
<reference evidence="2" key="1">
    <citation type="submission" date="2022-10" db="EMBL/GenBank/DDBJ databases">
        <authorList>
            <person name="Chen Y."/>
            <person name="Dougan E. K."/>
            <person name="Chan C."/>
            <person name="Rhodes N."/>
            <person name="Thang M."/>
        </authorList>
    </citation>
    <scope>NUCLEOTIDE SEQUENCE</scope>
</reference>
<reference evidence="3 4" key="2">
    <citation type="submission" date="2024-05" db="EMBL/GenBank/DDBJ databases">
        <authorList>
            <person name="Chen Y."/>
            <person name="Shah S."/>
            <person name="Dougan E. K."/>
            <person name="Thang M."/>
            <person name="Chan C."/>
        </authorList>
    </citation>
    <scope>NUCLEOTIDE SEQUENCE [LARGE SCALE GENOMIC DNA]</scope>
</reference>
<keyword evidence="4" id="KW-1185">Reference proteome</keyword>
<organism evidence="2">
    <name type="scientific">Cladocopium goreaui</name>
    <dbReference type="NCBI Taxonomy" id="2562237"/>
    <lineage>
        <taxon>Eukaryota</taxon>
        <taxon>Sar</taxon>
        <taxon>Alveolata</taxon>
        <taxon>Dinophyceae</taxon>
        <taxon>Suessiales</taxon>
        <taxon>Symbiodiniaceae</taxon>
        <taxon>Cladocopium</taxon>
    </lineage>
</organism>
<sequence>MSSYASWNQQPARTKTVQFLTNEIGIPVSPGDIICMANAKRLLPGSTFQEFCQRIKEDAHFADVASKGREAIAFELESRKGNPLPLFLPSSDIAETSSFGHTIYSKAGLLTDSELVRLVDKSAKDLQLKPFTSEWCSVKGEVSFYLISLQGLPADLMQTIRKVKLFHSVGIRSDRVWLNEATQLSKGQGADVSKHLALKYGERKRPAGLMNHSTADSTSLQTLEDLKQLAALLENTRQENLLTDAAGAGASAQAPEPVGPVKKSDTMLAALGDEEGPKKPVVRKKGKGKDPATAAAAQPSASGTAAPSKPLLTIGDGTKSDKSSKRAKEQQSLFEALDSEMQGVAALHVSCQGDRTSKNSGFKSLQFLTPEVFMTGTTDHNKGHCITGVAEKIEKSLQATQPDSHELQVLSRRIRLCTNLQTLEEITAKNLSTWAEFDITLKAVSEYCPKFPIALKVKVTFAYTIREMHRVSEVVTEDSSDKQDLVNQVNKFLDCFLVHLGGGEEWDGCQPTMSGLCLEAFETLTGHVKDMEDGNATEESGFIEAAAGTCVEVLKEVARITIEQFQDSSFRVMFANPVKYLQHLKVIAWQFLKNLQPCKSALEKLQAGDGDGFVAADSFDALTKELGRIENIMRFIASTLFTTSDMIEFTEDVGLTLKPSEDAVWLAGYTGKASFERGLSEIVKGSGAWTSITDELVKTAGSSTKLRPALERAVETLKSIRDGKLELTLLRLDDLNQIFPQLEAGMRRCDLEEAKTLMTSTLIAASDEILGDGAGKSSGVTSKFVSGLLKGFKNLSAMPGMTTKAQDLEKWMTVHVKEMAMNDLVRLAAPGYLDSLNDVQAVVGKLAKIPFPPDRPEIGLAARKLLNYGLSQLITEVNKDLAKITYQKLLKQTGLMSNLCKMAYPGDSDSDQEAARCVQWHTGLVKSGVSLKSSLDNLESLGASVEDIVRKDKGKVRLAAFLSSQKQFVDQLADFSKFKAESPTLQAVVEKAGRSAEDDILYDLILTIDSGKGFQEFCEADVVYDVLARHLVNHQSSLETHREKITKGILKVTEENCWHKDLTPEDSIEVVLETGGNALLKLDLKGAIFKGILETFCKEIEAAKLLDSQIADSSMKRKEEANPDEASGFGCSLTSFRDKLQNAEVAYKLGARVYGEQTLVLSLRQFKADPSKIEKSRTLVRDTLVFLQKIETELEADIHPVLHQAATGLFG</sequence>
<dbReference type="EMBL" id="CAMXCT010000836">
    <property type="protein sequence ID" value="CAI3983807.1"/>
    <property type="molecule type" value="Genomic_DNA"/>
</dbReference>
<evidence type="ECO:0000313" key="2">
    <source>
        <dbReference type="EMBL" id="CAI3983807.1"/>
    </source>
</evidence>
<dbReference type="EMBL" id="CAMXCT030000836">
    <property type="protein sequence ID" value="CAL4771119.1"/>
    <property type="molecule type" value="Genomic_DNA"/>
</dbReference>